<dbReference type="InterPro" id="IPR018790">
    <property type="entry name" value="DUF2358"/>
</dbReference>
<sequence length="293" mass="33379">MAVLVPSVEVSSVSGNRLEFPANFVSKSVRSVGNQTVWKKNSRGGVRVRVCSRIKDSEVGVSDLGYNLGLYGLFSAPEKLSTTSLPKQSKEEEEKQNYHVNTGYAIRTLREEFPDLFYKELSFNIYRDDIVFKDPLNTFVGIENYKSIFWALRFHGRIFFRALWLDIVSVWQPAESIIMVRWTAHGIARVPWESCGRFDGTSEYKLDKHGKIYEHRVHNIALNAPPRFRVMSVDELIQSIGCPSTPKPTYFEISPSPTMNFVALLLELTWVRDYLSAVLDSAQRPNAGSSRQT</sequence>
<gene>
    <name evidence="1" type="ORF">CEY00_Acc07595</name>
</gene>
<dbReference type="FunCoup" id="A0A2R6RCJ8">
    <property type="interactions" value="672"/>
</dbReference>
<dbReference type="EMBL" id="NKQK01000007">
    <property type="protein sequence ID" value="PSS26300.1"/>
    <property type="molecule type" value="Genomic_DNA"/>
</dbReference>
<organism evidence="1 2">
    <name type="scientific">Actinidia chinensis var. chinensis</name>
    <name type="common">Chinese soft-hair kiwi</name>
    <dbReference type="NCBI Taxonomy" id="1590841"/>
    <lineage>
        <taxon>Eukaryota</taxon>
        <taxon>Viridiplantae</taxon>
        <taxon>Streptophyta</taxon>
        <taxon>Embryophyta</taxon>
        <taxon>Tracheophyta</taxon>
        <taxon>Spermatophyta</taxon>
        <taxon>Magnoliopsida</taxon>
        <taxon>eudicotyledons</taxon>
        <taxon>Gunneridae</taxon>
        <taxon>Pentapetalae</taxon>
        <taxon>asterids</taxon>
        <taxon>Ericales</taxon>
        <taxon>Actinidiaceae</taxon>
        <taxon>Actinidia</taxon>
    </lineage>
</organism>
<protein>
    <submittedName>
        <fullName evidence="1">Melanocyte-stimulating hormone receptor like</fullName>
    </submittedName>
</protein>
<dbReference type="PANTHER" id="PTHR31094">
    <property type="entry name" value="RIKEN CDNA 2310061I04 GENE"/>
    <property type="match status" value="1"/>
</dbReference>
<dbReference type="PANTHER" id="PTHR31094:SF2">
    <property type="entry name" value="RIKEN CDNA 2310061I04 GENE"/>
    <property type="match status" value="1"/>
</dbReference>
<dbReference type="OMA" id="QDYYLNM"/>
<evidence type="ECO:0000313" key="1">
    <source>
        <dbReference type="EMBL" id="PSS26300.1"/>
    </source>
</evidence>
<dbReference type="InParanoid" id="A0A2R6RCJ8"/>
<reference evidence="2" key="2">
    <citation type="journal article" date="2018" name="BMC Genomics">
        <title>A manually annotated Actinidia chinensis var. chinensis (kiwifruit) genome highlights the challenges associated with draft genomes and gene prediction in plants.</title>
        <authorList>
            <person name="Pilkington S.M."/>
            <person name="Crowhurst R."/>
            <person name="Hilario E."/>
            <person name="Nardozza S."/>
            <person name="Fraser L."/>
            <person name="Peng Y."/>
            <person name="Gunaseelan K."/>
            <person name="Simpson R."/>
            <person name="Tahir J."/>
            <person name="Deroles S.C."/>
            <person name="Templeton K."/>
            <person name="Luo Z."/>
            <person name="Davy M."/>
            <person name="Cheng C."/>
            <person name="McNeilage M."/>
            <person name="Scaglione D."/>
            <person name="Liu Y."/>
            <person name="Zhang Q."/>
            <person name="Datson P."/>
            <person name="De Silva N."/>
            <person name="Gardiner S.E."/>
            <person name="Bassett H."/>
            <person name="Chagne D."/>
            <person name="McCallum J."/>
            <person name="Dzierzon H."/>
            <person name="Deng C."/>
            <person name="Wang Y.Y."/>
            <person name="Barron L."/>
            <person name="Manako K."/>
            <person name="Bowen J."/>
            <person name="Foster T.M."/>
            <person name="Erridge Z.A."/>
            <person name="Tiffin H."/>
            <person name="Waite C.N."/>
            <person name="Davies K.M."/>
            <person name="Grierson E.P."/>
            <person name="Laing W.A."/>
            <person name="Kirk R."/>
            <person name="Chen X."/>
            <person name="Wood M."/>
            <person name="Montefiori M."/>
            <person name="Brummell D.A."/>
            <person name="Schwinn K.E."/>
            <person name="Catanach A."/>
            <person name="Fullerton C."/>
            <person name="Li D."/>
            <person name="Meiyalaghan S."/>
            <person name="Nieuwenhuizen N."/>
            <person name="Read N."/>
            <person name="Prakash R."/>
            <person name="Hunter D."/>
            <person name="Zhang H."/>
            <person name="McKenzie M."/>
            <person name="Knabel M."/>
            <person name="Harris A."/>
            <person name="Allan A.C."/>
            <person name="Gleave A."/>
            <person name="Chen A."/>
            <person name="Janssen B.J."/>
            <person name="Plunkett B."/>
            <person name="Ampomah-Dwamena C."/>
            <person name="Voogd C."/>
            <person name="Leif D."/>
            <person name="Lafferty D."/>
            <person name="Souleyre E.J.F."/>
            <person name="Varkonyi-Gasic E."/>
            <person name="Gambi F."/>
            <person name="Hanley J."/>
            <person name="Yao J.L."/>
            <person name="Cheung J."/>
            <person name="David K.M."/>
            <person name="Warren B."/>
            <person name="Marsh K."/>
            <person name="Snowden K.C."/>
            <person name="Lin-Wang K."/>
            <person name="Brian L."/>
            <person name="Martinez-Sanchez M."/>
            <person name="Wang M."/>
            <person name="Ileperuma N."/>
            <person name="Macnee N."/>
            <person name="Campin R."/>
            <person name="McAtee P."/>
            <person name="Drummond R.S.M."/>
            <person name="Espley R.V."/>
            <person name="Ireland H.S."/>
            <person name="Wu R."/>
            <person name="Atkinson R.G."/>
            <person name="Karunairetnam S."/>
            <person name="Bulley S."/>
            <person name="Chunkath S."/>
            <person name="Hanley Z."/>
            <person name="Storey R."/>
            <person name="Thrimawithana A.H."/>
            <person name="Thomson S."/>
            <person name="David C."/>
            <person name="Testolin R."/>
            <person name="Huang H."/>
            <person name="Hellens R.P."/>
            <person name="Schaffer R.J."/>
        </authorList>
    </citation>
    <scope>NUCLEOTIDE SEQUENCE [LARGE SCALE GENOMIC DNA]</scope>
    <source>
        <strain evidence="2">cv. Red5</strain>
    </source>
</reference>
<comment type="caution">
    <text evidence="1">The sequence shown here is derived from an EMBL/GenBank/DDBJ whole genome shotgun (WGS) entry which is preliminary data.</text>
</comment>
<reference evidence="1 2" key="1">
    <citation type="submission" date="2017-07" db="EMBL/GenBank/DDBJ databases">
        <title>An improved, manually edited Actinidia chinensis var. chinensis (kiwifruit) genome highlights the challenges associated with draft genomes and gene prediction in plants.</title>
        <authorList>
            <person name="Pilkington S."/>
            <person name="Crowhurst R."/>
            <person name="Hilario E."/>
            <person name="Nardozza S."/>
            <person name="Fraser L."/>
            <person name="Peng Y."/>
            <person name="Gunaseelan K."/>
            <person name="Simpson R."/>
            <person name="Tahir J."/>
            <person name="Deroles S."/>
            <person name="Templeton K."/>
            <person name="Luo Z."/>
            <person name="Davy M."/>
            <person name="Cheng C."/>
            <person name="Mcneilage M."/>
            <person name="Scaglione D."/>
            <person name="Liu Y."/>
            <person name="Zhang Q."/>
            <person name="Datson P."/>
            <person name="De Silva N."/>
            <person name="Gardiner S."/>
            <person name="Bassett H."/>
            <person name="Chagne D."/>
            <person name="Mccallum J."/>
            <person name="Dzierzon H."/>
            <person name="Deng C."/>
            <person name="Wang Y.-Y."/>
            <person name="Barron N."/>
            <person name="Manako K."/>
            <person name="Bowen J."/>
            <person name="Foster T."/>
            <person name="Erridge Z."/>
            <person name="Tiffin H."/>
            <person name="Waite C."/>
            <person name="Davies K."/>
            <person name="Grierson E."/>
            <person name="Laing W."/>
            <person name="Kirk R."/>
            <person name="Chen X."/>
            <person name="Wood M."/>
            <person name="Montefiori M."/>
            <person name="Brummell D."/>
            <person name="Schwinn K."/>
            <person name="Catanach A."/>
            <person name="Fullerton C."/>
            <person name="Li D."/>
            <person name="Meiyalaghan S."/>
            <person name="Nieuwenhuizen N."/>
            <person name="Read N."/>
            <person name="Prakash R."/>
            <person name="Hunter D."/>
            <person name="Zhang H."/>
            <person name="Mckenzie M."/>
            <person name="Knabel M."/>
            <person name="Harris A."/>
            <person name="Allan A."/>
            <person name="Chen A."/>
            <person name="Janssen B."/>
            <person name="Plunkett B."/>
            <person name="Dwamena C."/>
            <person name="Voogd C."/>
            <person name="Leif D."/>
            <person name="Lafferty D."/>
            <person name="Souleyre E."/>
            <person name="Varkonyi-Gasic E."/>
            <person name="Gambi F."/>
            <person name="Hanley J."/>
            <person name="Yao J.-L."/>
            <person name="Cheung J."/>
            <person name="David K."/>
            <person name="Warren B."/>
            <person name="Marsh K."/>
            <person name="Snowden K."/>
            <person name="Lin-Wang K."/>
            <person name="Brian L."/>
            <person name="Martinez-Sanchez M."/>
            <person name="Wang M."/>
            <person name="Ileperuma N."/>
            <person name="Macnee N."/>
            <person name="Campin R."/>
            <person name="Mcatee P."/>
            <person name="Drummond R."/>
            <person name="Espley R."/>
            <person name="Ireland H."/>
            <person name="Wu R."/>
            <person name="Atkinson R."/>
            <person name="Karunairetnam S."/>
            <person name="Bulley S."/>
            <person name="Chunkath S."/>
            <person name="Hanley Z."/>
            <person name="Storey R."/>
            <person name="Thrimawithana A."/>
            <person name="Thomson S."/>
            <person name="David C."/>
            <person name="Testolin R."/>
        </authorList>
    </citation>
    <scope>NUCLEOTIDE SEQUENCE [LARGE SCALE GENOMIC DNA]</scope>
    <source>
        <strain evidence="2">cv. Red5</strain>
        <tissue evidence="1">Young leaf</tissue>
    </source>
</reference>
<keyword evidence="1" id="KW-0675">Receptor</keyword>
<dbReference type="Pfam" id="PF10184">
    <property type="entry name" value="DUF2358"/>
    <property type="match status" value="1"/>
</dbReference>
<dbReference type="AlphaFoldDB" id="A0A2R6RCJ8"/>
<dbReference type="SUPFAM" id="SSF54427">
    <property type="entry name" value="NTF2-like"/>
    <property type="match status" value="1"/>
</dbReference>
<dbReference type="Gramene" id="PSS26300">
    <property type="protein sequence ID" value="PSS26300"/>
    <property type="gene ID" value="CEY00_Acc07595"/>
</dbReference>
<proteinExistence type="predicted"/>
<name>A0A2R6RCJ8_ACTCC</name>
<dbReference type="OrthoDB" id="44820at2759"/>
<dbReference type="Proteomes" id="UP000241394">
    <property type="component" value="Chromosome LG7"/>
</dbReference>
<keyword evidence="2" id="KW-1185">Reference proteome</keyword>
<accession>A0A2R6RCJ8</accession>
<dbReference type="InterPro" id="IPR032710">
    <property type="entry name" value="NTF2-like_dom_sf"/>
</dbReference>
<evidence type="ECO:0000313" key="2">
    <source>
        <dbReference type="Proteomes" id="UP000241394"/>
    </source>
</evidence>